<sequence length="89" mass="10171">MPIKEAFHTPNDRSGARASGEARREFSMPDVLALQERKDHQGKQLNLVLAKLWKVRGEAARQFGQDVRRRALFSRTSRGFSTPRETVGY</sequence>
<evidence type="ECO:0000256" key="1">
    <source>
        <dbReference type="SAM" id="MobiDB-lite"/>
    </source>
</evidence>
<keyword evidence="3" id="KW-1185">Reference proteome</keyword>
<evidence type="ECO:0000313" key="3">
    <source>
        <dbReference type="Proteomes" id="UP001596317"/>
    </source>
</evidence>
<protein>
    <submittedName>
        <fullName evidence="2">Uncharacterized protein</fullName>
    </submittedName>
</protein>
<name>A0ABW1ZTM0_9DEIO</name>
<evidence type="ECO:0000313" key="2">
    <source>
        <dbReference type="EMBL" id="MFC6663711.1"/>
    </source>
</evidence>
<accession>A0ABW1ZTM0</accession>
<proteinExistence type="predicted"/>
<feature type="region of interest" description="Disordered" evidence="1">
    <location>
        <begin position="1"/>
        <end position="24"/>
    </location>
</feature>
<comment type="caution">
    <text evidence="2">The sequence shown here is derived from an EMBL/GenBank/DDBJ whole genome shotgun (WGS) entry which is preliminary data.</text>
</comment>
<gene>
    <name evidence="2" type="ORF">ACFP90_27245</name>
</gene>
<dbReference type="RefSeq" id="WP_380059336.1">
    <property type="nucleotide sequence ID" value="NZ_JBHSWB010000004.1"/>
</dbReference>
<organism evidence="2 3">
    <name type="scientific">Deinococcus multiflagellatus</name>
    <dbReference type="NCBI Taxonomy" id="1656887"/>
    <lineage>
        <taxon>Bacteria</taxon>
        <taxon>Thermotogati</taxon>
        <taxon>Deinococcota</taxon>
        <taxon>Deinococci</taxon>
        <taxon>Deinococcales</taxon>
        <taxon>Deinococcaceae</taxon>
        <taxon>Deinococcus</taxon>
    </lineage>
</organism>
<reference evidence="3" key="1">
    <citation type="journal article" date="2019" name="Int. J. Syst. Evol. Microbiol.">
        <title>The Global Catalogue of Microorganisms (GCM) 10K type strain sequencing project: providing services to taxonomists for standard genome sequencing and annotation.</title>
        <authorList>
            <consortium name="The Broad Institute Genomics Platform"/>
            <consortium name="The Broad Institute Genome Sequencing Center for Infectious Disease"/>
            <person name="Wu L."/>
            <person name="Ma J."/>
        </authorList>
    </citation>
    <scope>NUCLEOTIDE SEQUENCE [LARGE SCALE GENOMIC DNA]</scope>
    <source>
        <strain evidence="3">CCUG 63830</strain>
    </source>
</reference>
<dbReference type="Proteomes" id="UP001596317">
    <property type="component" value="Unassembled WGS sequence"/>
</dbReference>
<dbReference type="EMBL" id="JBHSWB010000004">
    <property type="protein sequence ID" value="MFC6663711.1"/>
    <property type="molecule type" value="Genomic_DNA"/>
</dbReference>